<evidence type="ECO:0000256" key="1">
    <source>
        <dbReference type="SAM" id="Phobius"/>
    </source>
</evidence>
<gene>
    <name evidence="2" type="ORF">FG385_22715</name>
</gene>
<keyword evidence="3" id="KW-1185">Reference proteome</keyword>
<dbReference type="Proteomes" id="UP000305546">
    <property type="component" value="Unassembled WGS sequence"/>
</dbReference>
<feature type="transmembrane region" description="Helical" evidence="1">
    <location>
        <begin position="62"/>
        <end position="82"/>
    </location>
</feature>
<reference evidence="2 3" key="1">
    <citation type="submission" date="2019-06" db="EMBL/GenBank/DDBJ databases">
        <title>Amycolatopsis alkalitolerans sp. nov., isolated from Gastrodia elata Blume.</title>
        <authorList>
            <person name="Narsing Rao M.P."/>
            <person name="Li W.J."/>
        </authorList>
    </citation>
    <scope>NUCLEOTIDE SEQUENCE [LARGE SCALE GENOMIC DNA]</scope>
    <source>
        <strain evidence="2 3">SYSUP0005</strain>
    </source>
</reference>
<keyword evidence="1" id="KW-0812">Transmembrane</keyword>
<evidence type="ECO:0000313" key="3">
    <source>
        <dbReference type="Proteomes" id="UP000305546"/>
    </source>
</evidence>
<dbReference type="AlphaFoldDB" id="A0A5C4LVE5"/>
<keyword evidence="1" id="KW-0472">Membrane</keyword>
<name>A0A5C4LVE5_9PSEU</name>
<comment type="caution">
    <text evidence="2">The sequence shown here is derived from an EMBL/GenBank/DDBJ whole genome shotgun (WGS) entry which is preliminary data.</text>
</comment>
<feature type="transmembrane region" description="Helical" evidence="1">
    <location>
        <begin position="30"/>
        <end position="56"/>
    </location>
</feature>
<proteinExistence type="predicted"/>
<sequence>MGATGTVSTEELRVPAAEEFRRRGRRWRGLTGSLAAGLAGLAVLVLGAGLVCLLFGVPGPGAAMLIGHPVAAVIALVAQRFVDRRDGPVAALAAAVVVVDLLAALSLMWWF</sequence>
<accession>A0A5C4LVE5</accession>
<dbReference type="OrthoDB" id="3629848at2"/>
<evidence type="ECO:0000313" key="2">
    <source>
        <dbReference type="EMBL" id="TNC23239.1"/>
    </source>
</evidence>
<feature type="transmembrane region" description="Helical" evidence="1">
    <location>
        <begin position="89"/>
        <end position="110"/>
    </location>
</feature>
<protein>
    <submittedName>
        <fullName evidence="2">Uncharacterized protein</fullName>
    </submittedName>
</protein>
<keyword evidence="1" id="KW-1133">Transmembrane helix</keyword>
<dbReference type="EMBL" id="VDFW01000021">
    <property type="protein sequence ID" value="TNC23239.1"/>
    <property type="molecule type" value="Genomic_DNA"/>
</dbReference>
<organism evidence="2 3">
    <name type="scientific">Amycolatopsis alkalitolerans</name>
    <dbReference type="NCBI Taxonomy" id="2547244"/>
    <lineage>
        <taxon>Bacteria</taxon>
        <taxon>Bacillati</taxon>
        <taxon>Actinomycetota</taxon>
        <taxon>Actinomycetes</taxon>
        <taxon>Pseudonocardiales</taxon>
        <taxon>Pseudonocardiaceae</taxon>
        <taxon>Amycolatopsis</taxon>
    </lineage>
</organism>